<dbReference type="InterPro" id="IPR039104">
    <property type="entry name" value="6PGL"/>
</dbReference>
<dbReference type="GO" id="GO:0006098">
    <property type="term" value="P:pentose-phosphate shunt"/>
    <property type="evidence" value="ECO:0007669"/>
    <property type="project" value="UniProtKB-UniPathway"/>
</dbReference>
<evidence type="ECO:0000256" key="2">
    <source>
        <dbReference type="ARBA" id="ARBA00002681"/>
    </source>
</evidence>
<dbReference type="KEGG" id="dvl:Dvul_0945"/>
<evidence type="ECO:0000256" key="1">
    <source>
        <dbReference type="ARBA" id="ARBA00000832"/>
    </source>
</evidence>
<evidence type="ECO:0000256" key="5">
    <source>
        <dbReference type="ARBA" id="ARBA00013198"/>
    </source>
</evidence>
<proteinExistence type="inferred from homology"/>
<dbReference type="Proteomes" id="UP000009173">
    <property type="component" value="Chromosome"/>
</dbReference>
<dbReference type="InterPro" id="IPR005900">
    <property type="entry name" value="6-phosphogluconolactonase_DevB"/>
</dbReference>
<gene>
    <name evidence="7" type="primary">pgl</name>
    <name evidence="9" type="ordered locus">Dvul_0945</name>
</gene>
<dbReference type="EMBL" id="CP000527">
    <property type="protein sequence ID" value="ABM27966.1"/>
    <property type="molecule type" value="Genomic_DNA"/>
</dbReference>
<dbReference type="NCBIfam" id="TIGR01198">
    <property type="entry name" value="pgl"/>
    <property type="match status" value="1"/>
</dbReference>
<dbReference type="CDD" id="cd01400">
    <property type="entry name" value="6PGL"/>
    <property type="match status" value="1"/>
</dbReference>
<feature type="domain" description="Glucosamine/galactosamine-6-phosphate isomerase" evidence="8">
    <location>
        <begin position="16"/>
        <end position="237"/>
    </location>
</feature>
<evidence type="ECO:0000259" key="8">
    <source>
        <dbReference type="Pfam" id="PF01182"/>
    </source>
</evidence>
<dbReference type="PANTHER" id="PTHR11054:SF0">
    <property type="entry name" value="6-PHOSPHOGLUCONOLACTONASE"/>
    <property type="match status" value="1"/>
</dbReference>
<evidence type="ECO:0000313" key="9">
    <source>
        <dbReference type="EMBL" id="ABM27966.1"/>
    </source>
</evidence>
<dbReference type="GO" id="GO:0005975">
    <property type="term" value="P:carbohydrate metabolic process"/>
    <property type="evidence" value="ECO:0007669"/>
    <property type="project" value="UniProtKB-UniRule"/>
</dbReference>
<dbReference type="InterPro" id="IPR037171">
    <property type="entry name" value="NagB/RpiA_transferase-like"/>
</dbReference>
<comment type="similarity">
    <text evidence="4 7">Belongs to the glucosamine/galactosamine-6-phosphate isomerase family. 6-phosphogluconolactonase subfamily.</text>
</comment>
<comment type="pathway">
    <text evidence="3 7">Carbohydrate degradation; pentose phosphate pathway; D-ribulose 5-phosphate from D-glucose 6-phosphate (oxidative stage): step 2/3.</text>
</comment>
<keyword evidence="7 9" id="KW-0378">Hydrolase</keyword>
<dbReference type="PANTHER" id="PTHR11054">
    <property type="entry name" value="6-PHOSPHOGLUCONOLACTONASE"/>
    <property type="match status" value="1"/>
</dbReference>
<evidence type="ECO:0000256" key="7">
    <source>
        <dbReference type="RuleBase" id="RU365095"/>
    </source>
</evidence>
<dbReference type="AlphaFoldDB" id="A0A0H3A742"/>
<dbReference type="GO" id="GO:0017057">
    <property type="term" value="F:6-phosphogluconolactonase activity"/>
    <property type="evidence" value="ECO:0007669"/>
    <property type="project" value="UniProtKB-UniRule"/>
</dbReference>
<evidence type="ECO:0000256" key="3">
    <source>
        <dbReference type="ARBA" id="ARBA00004961"/>
    </source>
</evidence>
<dbReference type="InterPro" id="IPR006148">
    <property type="entry name" value="Glc/Gal-6P_isomerase"/>
</dbReference>
<dbReference type="HOGENOM" id="CLU_053947_2_0_7"/>
<comment type="function">
    <text evidence="2 7">Hydrolysis of 6-phosphogluconolactone to 6-phosphogluconate.</text>
</comment>
<dbReference type="Pfam" id="PF01182">
    <property type="entry name" value="Glucosamine_iso"/>
    <property type="match status" value="1"/>
</dbReference>
<organism evidence="9 10">
    <name type="scientific">Nitratidesulfovibrio vulgaris (strain DP4)</name>
    <name type="common">Desulfovibrio vulgaris</name>
    <dbReference type="NCBI Taxonomy" id="391774"/>
    <lineage>
        <taxon>Bacteria</taxon>
        <taxon>Pseudomonadati</taxon>
        <taxon>Thermodesulfobacteriota</taxon>
        <taxon>Desulfovibrionia</taxon>
        <taxon>Desulfovibrionales</taxon>
        <taxon>Desulfovibrionaceae</taxon>
        <taxon>Nitratidesulfovibrio</taxon>
    </lineage>
</organism>
<dbReference type="EC" id="3.1.1.31" evidence="5 7"/>
<dbReference type="UniPathway" id="UPA00115">
    <property type="reaction ID" value="UER00409"/>
</dbReference>
<sequence>MFRSRSIHLSLHIHKNPAAMAERAAHLLADCCEQAIAERGVFNLALSGGSTPIPLFRLLSSSDWAERLPWEKIAVYWVDERCVGPEHPQSNYGVARRELLGNVPATRFYRMKGEADPVDAALAYENLLRDHFNLGPGEFPRFDCVILGMGDDGHTASLFPGEPGLQECERLVIDQYVRRLKTDRLTLTLPVLNNARCCLFLVTGEEKHDVLSKALNLLSEPSLPAHFVRPPSGDLVWIVDDAAARGPEK</sequence>
<dbReference type="Gene3D" id="3.40.50.1360">
    <property type="match status" value="1"/>
</dbReference>
<reference evidence="10" key="1">
    <citation type="journal article" date="2009" name="Environ. Microbiol.">
        <title>Contribution of mobile genetic elements to Desulfovibrio vulgaris genome plasticity.</title>
        <authorList>
            <person name="Walker C.B."/>
            <person name="Stolyar S."/>
            <person name="Chivian D."/>
            <person name="Pinel N."/>
            <person name="Gabster J.A."/>
            <person name="Dehal P.S."/>
            <person name="He Z."/>
            <person name="Yang Z.K."/>
            <person name="Yen H.C."/>
            <person name="Zhou J."/>
            <person name="Wall J.D."/>
            <person name="Hazen T.C."/>
            <person name="Arkin A.P."/>
            <person name="Stahl D.A."/>
        </authorList>
    </citation>
    <scope>NUCLEOTIDE SEQUENCE [LARGE SCALE GENOMIC DNA]</scope>
    <source>
        <strain evidence="10">DP4</strain>
    </source>
</reference>
<name>A0A0H3A742_NITV4</name>
<dbReference type="SUPFAM" id="SSF100950">
    <property type="entry name" value="NagB/RpiA/CoA transferase-like"/>
    <property type="match status" value="1"/>
</dbReference>
<evidence type="ECO:0000313" key="10">
    <source>
        <dbReference type="Proteomes" id="UP000009173"/>
    </source>
</evidence>
<dbReference type="RefSeq" id="WP_011791946.1">
    <property type="nucleotide sequence ID" value="NC_008751.1"/>
</dbReference>
<protein>
    <recommendedName>
        <fullName evidence="6 7">6-phosphogluconolactonase</fullName>
        <shortName evidence="7">6PGL</shortName>
        <ecNumber evidence="5 7">3.1.1.31</ecNumber>
    </recommendedName>
</protein>
<accession>A0A0H3A742</accession>
<evidence type="ECO:0000256" key="4">
    <source>
        <dbReference type="ARBA" id="ARBA00010662"/>
    </source>
</evidence>
<evidence type="ECO:0000256" key="6">
    <source>
        <dbReference type="ARBA" id="ARBA00020337"/>
    </source>
</evidence>
<comment type="catalytic activity">
    <reaction evidence="1 7">
        <text>6-phospho-D-glucono-1,5-lactone + H2O = 6-phospho-D-gluconate + H(+)</text>
        <dbReference type="Rhea" id="RHEA:12556"/>
        <dbReference type="ChEBI" id="CHEBI:15377"/>
        <dbReference type="ChEBI" id="CHEBI:15378"/>
        <dbReference type="ChEBI" id="CHEBI:57955"/>
        <dbReference type="ChEBI" id="CHEBI:58759"/>
        <dbReference type="EC" id="3.1.1.31"/>
    </reaction>
</comment>